<dbReference type="GO" id="GO:0006508">
    <property type="term" value="P:proteolysis"/>
    <property type="evidence" value="ECO:0007669"/>
    <property type="project" value="InterPro"/>
</dbReference>
<dbReference type="InterPro" id="IPR032466">
    <property type="entry name" value="Metal_Hydrolase"/>
</dbReference>
<name>A0A4Q7NIY1_9BURK</name>
<sequence length="323" mass="35000">MIKVFDLLNGARMTAAYAEASLAHGVEAVHITLNNFRGINPIPDLRHSLNQLADYRAHLATLSDLVQVVEDGDGFERARQAGKLGIVLGYQNVPGVERDLKLMELFHALGVRVIQVAHNIRNLYGDGCAEPADAGLSSLGRELVGVLNDLGIVIDLSHVGDRSGLDVLAISRHPVAVTHANAYALCPNARNKSDALLDALKANGGVLGITYLPPLVRMPGETPGVQDVVAHIRYAVDRIGVAHVGIGSDFITDQPAERYQEFMRKPEVYGTWPWRYPIDGLQAQQDMLAGLADIGLARRDIDAIARDNFLRLFRIVMAGTPAA</sequence>
<protein>
    <submittedName>
        <fullName evidence="1">Membrane dipeptidase</fullName>
    </submittedName>
</protein>
<dbReference type="GO" id="GO:0070573">
    <property type="term" value="F:metallodipeptidase activity"/>
    <property type="evidence" value="ECO:0007669"/>
    <property type="project" value="InterPro"/>
</dbReference>
<dbReference type="PANTHER" id="PTHR10443">
    <property type="entry name" value="MICROSOMAL DIPEPTIDASE"/>
    <property type="match status" value="1"/>
</dbReference>
<proteinExistence type="predicted"/>
<dbReference type="Pfam" id="PF01244">
    <property type="entry name" value="Peptidase_M19"/>
    <property type="match status" value="1"/>
</dbReference>
<dbReference type="Proteomes" id="UP000292445">
    <property type="component" value="Unassembled WGS sequence"/>
</dbReference>
<evidence type="ECO:0000313" key="2">
    <source>
        <dbReference type="Proteomes" id="UP000292445"/>
    </source>
</evidence>
<dbReference type="RefSeq" id="WP_165404438.1">
    <property type="nucleotide sequence ID" value="NZ_SGXC01000001.1"/>
</dbReference>
<dbReference type="InterPro" id="IPR008257">
    <property type="entry name" value="Pept_M19"/>
</dbReference>
<dbReference type="Gene3D" id="3.20.20.140">
    <property type="entry name" value="Metal-dependent hydrolases"/>
    <property type="match status" value="1"/>
</dbReference>
<dbReference type="PROSITE" id="PS51365">
    <property type="entry name" value="RENAL_DIPEPTIDASE_2"/>
    <property type="match status" value="1"/>
</dbReference>
<dbReference type="AlphaFoldDB" id="A0A4Q7NIY1"/>
<dbReference type="PANTHER" id="PTHR10443:SF12">
    <property type="entry name" value="DIPEPTIDASE"/>
    <property type="match status" value="1"/>
</dbReference>
<dbReference type="EMBL" id="SGXC01000001">
    <property type="protein sequence ID" value="RZS84994.1"/>
    <property type="molecule type" value="Genomic_DNA"/>
</dbReference>
<keyword evidence="2" id="KW-1185">Reference proteome</keyword>
<evidence type="ECO:0000313" key="1">
    <source>
        <dbReference type="EMBL" id="RZS84994.1"/>
    </source>
</evidence>
<accession>A0A4Q7NIY1</accession>
<comment type="caution">
    <text evidence="1">The sequence shown here is derived from an EMBL/GenBank/DDBJ whole genome shotgun (WGS) entry which is preliminary data.</text>
</comment>
<organism evidence="1 2">
    <name type="scientific">Pigmentiphaga kullae</name>
    <dbReference type="NCBI Taxonomy" id="151784"/>
    <lineage>
        <taxon>Bacteria</taxon>
        <taxon>Pseudomonadati</taxon>
        <taxon>Pseudomonadota</taxon>
        <taxon>Betaproteobacteria</taxon>
        <taxon>Burkholderiales</taxon>
        <taxon>Alcaligenaceae</taxon>
        <taxon>Pigmentiphaga</taxon>
    </lineage>
</organism>
<reference evidence="1 2" key="1">
    <citation type="submission" date="2019-02" db="EMBL/GenBank/DDBJ databases">
        <title>Genomic Encyclopedia of Type Strains, Phase IV (KMG-IV): sequencing the most valuable type-strain genomes for metagenomic binning, comparative biology and taxonomic classification.</title>
        <authorList>
            <person name="Goeker M."/>
        </authorList>
    </citation>
    <scope>NUCLEOTIDE SEQUENCE [LARGE SCALE GENOMIC DNA]</scope>
    <source>
        <strain evidence="1 2">K24</strain>
    </source>
</reference>
<gene>
    <name evidence="1" type="ORF">EV675_1016</name>
</gene>
<dbReference type="SUPFAM" id="SSF51556">
    <property type="entry name" value="Metallo-dependent hydrolases"/>
    <property type="match status" value="1"/>
</dbReference>